<dbReference type="Proteomes" id="UP001165083">
    <property type="component" value="Unassembled WGS sequence"/>
</dbReference>
<sequence length="315" mass="34607">MGETELYPDREEDISHYVHVLEPGNCKAGRSAKRGLVEVVSVELSNGFGVRPGDPREREPPEVVRGRRRVVCAVRNFEALSGGFIDCLPPRMLADTGASLNDAQSYPRSTAVRPTVEQETYWTAMTVLVRLPPRGRSLMLTNVRGDVADRAIVMVEDLPGLPPTLGVARTLCTVQEGQVIVKVCNASADEYWIGKGTVATATSLIPESAFAPTVQSGVGYVLPWNASKRLKALPPDKGMKADCSESGLFTEQKDLFQDELNGFSDLSSKKPGRTELLKFQIDTDDSKPIKQQPYRVSGAEEKVMEARLISTWRWG</sequence>
<evidence type="ECO:0000313" key="2">
    <source>
        <dbReference type="Proteomes" id="UP001165083"/>
    </source>
</evidence>
<proteinExistence type="predicted"/>
<organism evidence="1 2">
    <name type="scientific">Phytophthora lilii</name>
    <dbReference type="NCBI Taxonomy" id="2077276"/>
    <lineage>
        <taxon>Eukaryota</taxon>
        <taxon>Sar</taxon>
        <taxon>Stramenopiles</taxon>
        <taxon>Oomycota</taxon>
        <taxon>Peronosporomycetes</taxon>
        <taxon>Peronosporales</taxon>
        <taxon>Peronosporaceae</taxon>
        <taxon>Phytophthora</taxon>
    </lineage>
</organism>
<protein>
    <submittedName>
        <fullName evidence="1">Unnamed protein product</fullName>
    </submittedName>
</protein>
<dbReference type="EMBL" id="BSXW01001823">
    <property type="protein sequence ID" value="GMF39346.1"/>
    <property type="molecule type" value="Genomic_DNA"/>
</dbReference>
<reference evidence="1" key="1">
    <citation type="submission" date="2023-04" db="EMBL/GenBank/DDBJ databases">
        <title>Phytophthora lilii NBRC 32176.</title>
        <authorList>
            <person name="Ichikawa N."/>
            <person name="Sato H."/>
            <person name="Tonouchi N."/>
        </authorList>
    </citation>
    <scope>NUCLEOTIDE SEQUENCE</scope>
    <source>
        <strain evidence="1">NBRC 32176</strain>
    </source>
</reference>
<comment type="caution">
    <text evidence="1">The sequence shown here is derived from an EMBL/GenBank/DDBJ whole genome shotgun (WGS) entry which is preliminary data.</text>
</comment>
<accession>A0A9W6XIS3</accession>
<evidence type="ECO:0000313" key="1">
    <source>
        <dbReference type="EMBL" id="GMF39346.1"/>
    </source>
</evidence>
<gene>
    <name evidence="1" type="ORF">Plil01_001628600</name>
</gene>
<name>A0A9W6XIS3_9STRA</name>
<dbReference type="OrthoDB" id="126074at2759"/>
<keyword evidence="2" id="KW-1185">Reference proteome</keyword>
<dbReference type="AlphaFoldDB" id="A0A9W6XIS3"/>